<reference evidence="1" key="1">
    <citation type="journal article" date="2024" name="J. Gen. Virol.">
        <title>Novel phages of Pseudomonas syringae unveil numerous potential auxiliary metabolic genes.</title>
        <authorList>
            <person name="Feltin C."/>
            <person name="Garneau J.R."/>
            <person name="Morris C.E."/>
            <person name="Berard A."/>
            <person name="Torres-Barcelo C."/>
        </authorList>
    </citation>
    <scope>NUCLEOTIDE SEQUENCE</scope>
</reference>
<sequence length="158" mass="17112">MDLTTALHVMQHSVTEDQRRPMKLVVVVHSPGLIGGTPCVEIEHIAAGFDWDSGKLMFTPATPLTKLSPEDVEAIRESVAKGQSWHAYEAHKAMCAKLKAAECQRDELLVALEDLLPCVGWVNEPDENMRAQDRLGNVHAAPILKARAAIAKAKGGAA</sequence>
<accession>A0AAU6W2I7</accession>
<organism evidence="1">
    <name type="scientific">Pseudomonas phage Touem01</name>
    <dbReference type="NCBI Taxonomy" id="3138548"/>
    <lineage>
        <taxon>Viruses</taxon>
    </lineage>
</organism>
<gene>
    <name evidence="1" type="ORF">Touem01_00034</name>
</gene>
<proteinExistence type="predicted"/>
<protein>
    <submittedName>
        <fullName evidence="1">Uncharacterized protein</fullName>
    </submittedName>
</protein>
<evidence type="ECO:0000313" key="1">
    <source>
        <dbReference type="EMBL" id="XAI70563.1"/>
    </source>
</evidence>
<dbReference type="EMBL" id="PP179325">
    <property type="protein sequence ID" value="XAI70563.1"/>
    <property type="molecule type" value="Genomic_DNA"/>
</dbReference>
<name>A0AAU6W2I7_9VIRU</name>